<proteinExistence type="predicted"/>
<protein>
    <submittedName>
        <fullName evidence="1">Uncharacterized protein</fullName>
    </submittedName>
</protein>
<name>A0A645GC07_9ZZZZ</name>
<organism evidence="1">
    <name type="scientific">bioreactor metagenome</name>
    <dbReference type="NCBI Taxonomy" id="1076179"/>
    <lineage>
        <taxon>unclassified sequences</taxon>
        <taxon>metagenomes</taxon>
        <taxon>ecological metagenomes</taxon>
    </lineage>
</organism>
<dbReference type="EMBL" id="VSSQ01073303">
    <property type="protein sequence ID" value="MPN24447.1"/>
    <property type="molecule type" value="Genomic_DNA"/>
</dbReference>
<comment type="caution">
    <text evidence="1">The sequence shown here is derived from an EMBL/GenBank/DDBJ whole genome shotgun (WGS) entry which is preliminary data.</text>
</comment>
<gene>
    <name evidence="1" type="ORF">SDC9_171846</name>
</gene>
<accession>A0A645GC07</accession>
<dbReference type="AlphaFoldDB" id="A0A645GC07"/>
<evidence type="ECO:0000313" key="1">
    <source>
        <dbReference type="EMBL" id="MPN24447.1"/>
    </source>
</evidence>
<reference evidence="1" key="1">
    <citation type="submission" date="2019-08" db="EMBL/GenBank/DDBJ databases">
        <authorList>
            <person name="Kucharzyk K."/>
            <person name="Murdoch R.W."/>
            <person name="Higgins S."/>
            <person name="Loffler F."/>
        </authorList>
    </citation>
    <scope>NUCLEOTIDE SEQUENCE</scope>
</reference>
<sequence length="70" mass="7803">MEYTAEDGSRPAVDVKNGRIFFAWLIINRLNYPALNLKAVPVGKGKRLGGRNFPALRRLVKVGNLHTAKI</sequence>